<dbReference type="Proteomes" id="UP001331561">
    <property type="component" value="Unassembled WGS sequence"/>
</dbReference>
<dbReference type="InterPro" id="IPR035920">
    <property type="entry name" value="YhbY-like_sf"/>
</dbReference>
<name>A0ABU6K5Q4_9RHOO</name>
<feature type="compositionally biased region" description="Low complexity" evidence="3">
    <location>
        <begin position="95"/>
        <end position="123"/>
    </location>
</feature>
<gene>
    <name evidence="5" type="ORF">VVD49_14595</name>
</gene>
<evidence type="ECO:0000256" key="1">
    <source>
        <dbReference type="ARBA" id="ARBA00022884"/>
    </source>
</evidence>
<evidence type="ECO:0000313" key="6">
    <source>
        <dbReference type="Proteomes" id="UP001331561"/>
    </source>
</evidence>
<dbReference type="InterPro" id="IPR001890">
    <property type="entry name" value="RNA-binding_CRM"/>
</dbReference>
<dbReference type="PANTHER" id="PTHR40065:SF3">
    <property type="entry name" value="RNA-BINDING PROTEIN YHBY"/>
    <property type="match status" value="1"/>
</dbReference>
<dbReference type="EMBL" id="JAYXHS010000002">
    <property type="protein sequence ID" value="MEC5386959.1"/>
    <property type="molecule type" value="Genomic_DNA"/>
</dbReference>
<evidence type="ECO:0000259" key="4">
    <source>
        <dbReference type="PROSITE" id="PS51295"/>
    </source>
</evidence>
<dbReference type="Gene3D" id="3.30.110.60">
    <property type="entry name" value="YhbY-like"/>
    <property type="match status" value="1"/>
</dbReference>
<sequence length="148" mass="16135">MFELKAAQRRELRARAHHLDPVVSIADKGLTASVLKEIEVALKAHELIKIRVYGDDRETRMGYLLEICSRLDCAPVQNIGKLLVVFKPDTTVKAAPAAAPVKKAGKTAAPSRPGRPTTTKPPRAGLRGTSERHRKAPLGSDRAKKSAR</sequence>
<evidence type="ECO:0000256" key="3">
    <source>
        <dbReference type="SAM" id="MobiDB-lite"/>
    </source>
</evidence>
<keyword evidence="1 2" id="KW-0694">RNA-binding</keyword>
<dbReference type="Pfam" id="PF01985">
    <property type="entry name" value="CRS1_YhbY"/>
    <property type="match status" value="1"/>
</dbReference>
<proteinExistence type="predicted"/>
<dbReference type="RefSeq" id="WP_327599912.1">
    <property type="nucleotide sequence ID" value="NZ_JAYXHS010000002.1"/>
</dbReference>
<protein>
    <submittedName>
        <fullName evidence="5">YhbY family RNA-binding protein</fullName>
    </submittedName>
</protein>
<accession>A0ABU6K5Q4</accession>
<organism evidence="5 6">
    <name type="scientific">Uliginosibacterium silvisoli</name>
    <dbReference type="NCBI Taxonomy" id="3114758"/>
    <lineage>
        <taxon>Bacteria</taxon>
        <taxon>Pseudomonadati</taxon>
        <taxon>Pseudomonadota</taxon>
        <taxon>Betaproteobacteria</taxon>
        <taxon>Rhodocyclales</taxon>
        <taxon>Zoogloeaceae</taxon>
        <taxon>Uliginosibacterium</taxon>
    </lineage>
</organism>
<feature type="region of interest" description="Disordered" evidence="3">
    <location>
        <begin position="95"/>
        <end position="148"/>
    </location>
</feature>
<dbReference type="InterPro" id="IPR051925">
    <property type="entry name" value="RNA-binding_domain"/>
</dbReference>
<dbReference type="PANTHER" id="PTHR40065">
    <property type="entry name" value="RNA-BINDING PROTEIN YHBY"/>
    <property type="match status" value="1"/>
</dbReference>
<comment type="caution">
    <text evidence="5">The sequence shown here is derived from an EMBL/GenBank/DDBJ whole genome shotgun (WGS) entry which is preliminary data.</text>
</comment>
<keyword evidence="6" id="KW-1185">Reference proteome</keyword>
<evidence type="ECO:0000313" key="5">
    <source>
        <dbReference type="EMBL" id="MEC5386959.1"/>
    </source>
</evidence>
<reference evidence="5 6" key="1">
    <citation type="submission" date="2024-01" db="EMBL/GenBank/DDBJ databases">
        <title>Uliginosibacterium soil sp. nov.</title>
        <authorList>
            <person name="Lv Y."/>
        </authorList>
    </citation>
    <scope>NUCLEOTIDE SEQUENCE [LARGE SCALE GENOMIC DNA]</scope>
    <source>
        <strain evidence="5 6">H3</strain>
    </source>
</reference>
<dbReference type="SMART" id="SM01103">
    <property type="entry name" value="CRS1_YhbY"/>
    <property type="match status" value="1"/>
</dbReference>
<feature type="domain" description="CRM" evidence="4">
    <location>
        <begin position="2"/>
        <end position="98"/>
    </location>
</feature>
<dbReference type="PROSITE" id="PS51295">
    <property type="entry name" value="CRM"/>
    <property type="match status" value="1"/>
</dbReference>
<dbReference type="SUPFAM" id="SSF75471">
    <property type="entry name" value="YhbY-like"/>
    <property type="match status" value="1"/>
</dbReference>
<evidence type="ECO:0000256" key="2">
    <source>
        <dbReference type="PROSITE-ProRule" id="PRU00626"/>
    </source>
</evidence>